<reference evidence="9" key="2">
    <citation type="submission" date="2025-05" db="UniProtKB">
        <authorList>
            <consortium name="EnsemblMetazoa"/>
        </authorList>
    </citation>
    <scope>IDENTIFICATION</scope>
</reference>
<dbReference type="GO" id="GO:0005769">
    <property type="term" value="C:early endosome"/>
    <property type="evidence" value="ECO:0007669"/>
    <property type="project" value="TreeGrafter"/>
</dbReference>
<dbReference type="InterPro" id="IPR015404">
    <property type="entry name" value="Vps5_C"/>
</dbReference>
<keyword evidence="4" id="KW-0813">Transport</keyword>
<evidence type="ECO:0000256" key="1">
    <source>
        <dbReference type="ARBA" id="ARBA00004184"/>
    </source>
</evidence>
<evidence type="ECO:0000256" key="4">
    <source>
        <dbReference type="ARBA" id="ARBA00022448"/>
    </source>
</evidence>
<dbReference type="InterPro" id="IPR027267">
    <property type="entry name" value="AH/BAR_dom_sf"/>
</dbReference>
<evidence type="ECO:0000256" key="6">
    <source>
        <dbReference type="ARBA" id="ARBA00023121"/>
    </source>
</evidence>
<dbReference type="PANTHER" id="PTHR45949">
    <property type="entry name" value="SORTING NEXIN-4"/>
    <property type="match status" value="1"/>
</dbReference>
<dbReference type="Gene3D" id="3.30.1520.10">
    <property type="entry name" value="Phox-like domain"/>
    <property type="match status" value="1"/>
</dbReference>
<evidence type="ECO:0000256" key="5">
    <source>
        <dbReference type="ARBA" id="ARBA00022490"/>
    </source>
</evidence>
<comment type="similarity">
    <text evidence="3">Belongs to the sorting nexin family.</text>
</comment>
<dbReference type="CDD" id="cd06860">
    <property type="entry name" value="PX_SNX7_30_like"/>
    <property type="match status" value="1"/>
</dbReference>
<evidence type="ECO:0000313" key="9">
    <source>
        <dbReference type="EnsemblMetazoa" id="XP_050499682.1"/>
    </source>
</evidence>
<evidence type="ECO:0000256" key="7">
    <source>
        <dbReference type="ARBA" id="ARBA00023136"/>
    </source>
</evidence>
<evidence type="ECO:0000256" key="2">
    <source>
        <dbReference type="ARBA" id="ARBA00004496"/>
    </source>
</evidence>
<evidence type="ECO:0000259" key="8">
    <source>
        <dbReference type="PROSITE" id="PS50195"/>
    </source>
</evidence>
<accession>A0A6P7FQU2</accession>
<dbReference type="Pfam" id="PF09325">
    <property type="entry name" value="Vps5"/>
    <property type="match status" value="1"/>
</dbReference>
<comment type="subcellular location">
    <subcellularLocation>
        <location evidence="2">Cytoplasm</location>
    </subcellularLocation>
    <subcellularLocation>
        <location evidence="1">Endomembrane system</location>
        <topology evidence="1">Peripheral membrane protein</topology>
    </subcellularLocation>
</comment>
<keyword evidence="5" id="KW-0963">Cytoplasm</keyword>
<reference evidence="11" key="1">
    <citation type="submission" date="2025-04" db="UniProtKB">
        <authorList>
            <consortium name="RefSeq"/>
        </authorList>
    </citation>
    <scope>IDENTIFICATION</scope>
    <source>
        <tissue evidence="11">Whole insect</tissue>
    </source>
</reference>
<dbReference type="GO" id="GO:0061709">
    <property type="term" value="P:reticulophagy"/>
    <property type="evidence" value="ECO:0007669"/>
    <property type="project" value="TreeGrafter"/>
</dbReference>
<dbReference type="Gene3D" id="1.20.1270.60">
    <property type="entry name" value="Arfaptin homology (AH) domain/BAR domain"/>
    <property type="match status" value="1"/>
</dbReference>
<dbReference type="GO" id="GO:0000422">
    <property type="term" value="P:autophagy of mitochondrion"/>
    <property type="evidence" value="ECO:0007669"/>
    <property type="project" value="TreeGrafter"/>
</dbReference>
<feature type="domain" description="PX" evidence="8">
    <location>
        <begin position="71"/>
        <end position="192"/>
    </location>
</feature>
<dbReference type="Proteomes" id="UP001652700">
    <property type="component" value="Unplaced"/>
</dbReference>
<dbReference type="InterPro" id="IPR001683">
    <property type="entry name" value="PX_dom"/>
</dbReference>
<dbReference type="GO" id="GO:0032456">
    <property type="term" value="P:endocytic recycling"/>
    <property type="evidence" value="ECO:0007669"/>
    <property type="project" value="TreeGrafter"/>
</dbReference>
<dbReference type="PANTHER" id="PTHR45949:SF2">
    <property type="entry name" value="SORTING NEXIN-4"/>
    <property type="match status" value="1"/>
</dbReference>
<keyword evidence="6" id="KW-0446">Lipid-binding</keyword>
<proteinExistence type="inferred from homology"/>
<dbReference type="SMART" id="SM00312">
    <property type="entry name" value="PX"/>
    <property type="match status" value="1"/>
</dbReference>
<dbReference type="AlphaFoldDB" id="A0A6P7FQU2"/>
<sequence>MASSASAVLDVVVENKEISTGAAKDKEVDPSSVCSGDSTFDNSLVQSPSIESFSTIHDIENLAELNMDENSDLCVKIDNPQKHLETLETYITFRITTKVARIEFSDNEYVVHRRYNDFLWLRQKLVECHPFCIVPPLPGKHSLIGQLDRYSKEFILLRMKALNVFITRVAKHPILSCNEHFKVFLTAHSLGFTLHRRQRHPVQQKIRTFNHGNSSHSVLKNKHMEFDKTKTYLTTLSEKLSSIEKISSRINKERCEYVSELNSYHPIFTTWATSEPELSEMLQNIGSAMERSSAAQNALVQSYSNTVGNPIKDFLSYIEIAQETLRKRESYQYAYEVSVEDLNKRHSEKDKLVAISQNPSQSAAGFSLWKQSSCDDKLEKLGSYIPQLIKKVESNQDNLECANESLRSDLQRWHSEKQQCLKKILLDFVNKQINYYQATVNSWEYVTSEINKQNQSLRNNSK</sequence>
<name>A0A6P7FQU2_DIAVI</name>
<keyword evidence="10" id="KW-1185">Reference proteome</keyword>
<dbReference type="OrthoDB" id="205639at2759"/>
<organism evidence="11">
    <name type="scientific">Diabrotica virgifera virgifera</name>
    <name type="common">western corn rootworm</name>
    <dbReference type="NCBI Taxonomy" id="50390"/>
    <lineage>
        <taxon>Eukaryota</taxon>
        <taxon>Metazoa</taxon>
        <taxon>Ecdysozoa</taxon>
        <taxon>Arthropoda</taxon>
        <taxon>Hexapoda</taxon>
        <taxon>Insecta</taxon>
        <taxon>Pterygota</taxon>
        <taxon>Neoptera</taxon>
        <taxon>Endopterygota</taxon>
        <taxon>Coleoptera</taxon>
        <taxon>Polyphaga</taxon>
        <taxon>Cucujiformia</taxon>
        <taxon>Chrysomeloidea</taxon>
        <taxon>Chrysomelidae</taxon>
        <taxon>Galerucinae</taxon>
        <taxon>Diabroticina</taxon>
        <taxon>Diabroticites</taxon>
        <taxon>Diabrotica</taxon>
    </lineage>
</organism>
<evidence type="ECO:0000256" key="3">
    <source>
        <dbReference type="ARBA" id="ARBA00010883"/>
    </source>
</evidence>
<dbReference type="InterPro" id="IPR036871">
    <property type="entry name" value="PX_dom_sf"/>
</dbReference>
<dbReference type="RefSeq" id="XP_028135270.1">
    <property type="nucleotide sequence ID" value="XM_028279469.1"/>
</dbReference>
<dbReference type="GO" id="GO:0034727">
    <property type="term" value="P:piecemeal microautophagy of the nucleus"/>
    <property type="evidence" value="ECO:0007669"/>
    <property type="project" value="TreeGrafter"/>
</dbReference>
<dbReference type="EnsemblMetazoa" id="XM_050643725.1">
    <property type="protein sequence ID" value="XP_050499682.1"/>
    <property type="gene ID" value="LOC126880067"/>
</dbReference>
<dbReference type="Pfam" id="PF00787">
    <property type="entry name" value="PX"/>
    <property type="match status" value="1"/>
</dbReference>
<dbReference type="GO" id="GO:0000407">
    <property type="term" value="C:phagophore assembly site"/>
    <property type="evidence" value="ECO:0007669"/>
    <property type="project" value="TreeGrafter"/>
</dbReference>
<dbReference type="GO" id="GO:0035091">
    <property type="term" value="F:phosphatidylinositol binding"/>
    <property type="evidence" value="ECO:0007669"/>
    <property type="project" value="InterPro"/>
</dbReference>
<dbReference type="InParanoid" id="A0A6P7FQU2"/>
<keyword evidence="7" id="KW-0472">Membrane</keyword>
<protein>
    <submittedName>
        <fullName evidence="11">Sorting nexin-7-like</fullName>
    </submittedName>
</protein>
<dbReference type="GO" id="GO:0015031">
    <property type="term" value="P:protein transport"/>
    <property type="evidence" value="ECO:0007669"/>
    <property type="project" value="TreeGrafter"/>
</dbReference>
<evidence type="ECO:0000313" key="11">
    <source>
        <dbReference type="RefSeq" id="XP_028135270.1"/>
    </source>
</evidence>
<evidence type="ECO:0000313" key="10">
    <source>
        <dbReference type="Proteomes" id="UP001652700"/>
    </source>
</evidence>
<gene>
    <name evidence="11" type="primary">LOC114330152</name>
</gene>
<dbReference type="PROSITE" id="PS50195">
    <property type="entry name" value="PX"/>
    <property type="match status" value="1"/>
</dbReference>
<dbReference type="SUPFAM" id="SSF103657">
    <property type="entry name" value="BAR/IMD domain-like"/>
    <property type="match status" value="1"/>
</dbReference>
<dbReference type="SUPFAM" id="SSF64268">
    <property type="entry name" value="PX domain"/>
    <property type="match status" value="1"/>
</dbReference>